<keyword evidence="4" id="KW-1185">Reference proteome</keyword>
<feature type="signal peptide" evidence="2">
    <location>
        <begin position="1"/>
        <end position="22"/>
    </location>
</feature>
<organism evidence="3 4">
    <name type="scientific">Spraguea lophii (strain 42_110)</name>
    <name type="common">Microsporidian parasite</name>
    <dbReference type="NCBI Taxonomy" id="1358809"/>
    <lineage>
        <taxon>Eukaryota</taxon>
        <taxon>Fungi</taxon>
        <taxon>Fungi incertae sedis</taxon>
        <taxon>Microsporidia</taxon>
        <taxon>Spragueidae</taxon>
        <taxon>Spraguea</taxon>
    </lineage>
</organism>
<accession>S7XKI8</accession>
<feature type="coiled-coil region" evidence="1">
    <location>
        <begin position="83"/>
        <end position="110"/>
    </location>
</feature>
<proteinExistence type="predicted"/>
<dbReference type="HOGENOM" id="CLU_811758_0_0_1"/>
<protein>
    <recommendedName>
        <fullName evidence="5">Reticulocyte binding protein</fullName>
    </recommendedName>
</protein>
<dbReference type="Proteomes" id="UP000014978">
    <property type="component" value="Unassembled WGS sequence"/>
</dbReference>
<keyword evidence="2" id="KW-0732">Signal</keyword>
<evidence type="ECO:0000256" key="1">
    <source>
        <dbReference type="SAM" id="Coils"/>
    </source>
</evidence>
<evidence type="ECO:0008006" key="5">
    <source>
        <dbReference type="Google" id="ProtNLM"/>
    </source>
</evidence>
<feature type="chain" id="PRO_5004547481" description="Reticulocyte binding protein" evidence="2">
    <location>
        <begin position="23"/>
        <end position="342"/>
    </location>
</feature>
<comment type="caution">
    <text evidence="3">The sequence shown here is derived from an EMBL/GenBank/DDBJ whole genome shotgun (WGS) entry which is preliminary data.</text>
</comment>
<evidence type="ECO:0000313" key="3">
    <source>
        <dbReference type="EMBL" id="EPR79569.1"/>
    </source>
</evidence>
<keyword evidence="1" id="KW-0175">Coiled coil</keyword>
<evidence type="ECO:0000256" key="2">
    <source>
        <dbReference type="SAM" id="SignalP"/>
    </source>
</evidence>
<dbReference type="InParanoid" id="S7XKI8"/>
<dbReference type="VEuPathDB" id="MicrosporidiaDB:SLOPH_732"/>
<dbReference type="EMBL" id="ATCN01000197">
    <property type="protein sequence ID" value="EPR79569.1"/>
    <property type="molecule type" value="Genomic_DNA"/>
</dbReference>
<gene>
    <name evidence="3" type="ORF">SLOPH_732</name>
</gene>
<reference evidence="4" key="1">
    <citation type="journal article" date="2013" name="PLoS Genet.">
        <title>The genome of Spraguea lophii and the basis of host-microsporidian interactions.</title>
        <authorList>
            <person name="Campbell S.E."/>
            <person name="Williams T.A."/>
            <person name="Yousuf A."/>
            <person name="Soanes D.M."/>
            <person name="Paszkiewicz K.H."/>
            <person name="Williams B.A.P."/>
        </authorList>
    </citation>
    <scope>NUCLEOTIDE SEQUENCE [LARGE SCALE GENOMIC DNA]</scope>
    <source>
        <strain evidence="4">42_110</strain>
    </source>
</reference>
<evidence type="ECO:0000313" key="4">
    <source>
        <dbReference type="Proteomes" id="UP000014978"/>
    </source>
</evidence>
<dbReference type="AlphaFoldDB" id="S7XKI8"/>
<sequence length="342" mass="39838">MFKLVSLFSSIFFICYIKEIKSNEKQNDQTYKQLLGEEDPMKIRGIESTSTLFNKINTLKSDCQKILNTTLPNINSEIQKEFAEKTEEMLNDLKNTLKTMELALKNEMSEYLDNANTMLDNNLRTVISTHLAEAIDIIKKANIDEKKLFENIDDEDGTILENINREGQDLLKRLLEIINSFSEKEKKFLDEKIKDSVTETEDEIKKIVPNKNEKLFEVDSGDLTENVDEYLENNKNELYFNIKKEVADTIPKIIKLINESGLKNRENLLNEFNDPSKNYIANLDSIFKNTVNDIKDGVDKYAKEKIEKVNEIIKNKMNEYEKYAQKKIDELNTECSRILEKP</sequence>
<name>S7XKI8_SPRLO</name>